<proteinExistence type="predicted"/>
<gene>
    <name evidence="2" type="ORF">LCGC14_0919090</name>
</gene>
<organism evidence="2">
    <name type="scientific">marine sediment metagenome</name>
    <dbReference type="NCBI Taxonomy" id="412755"/>
    <lineage>
        <taxon>unclassified sequences</taxon>
        <taxon>metagenomes</taxon>
        <taxon>ecological metagenomes</taxon>
    </lineage>
</organism>
<dbReference type="EMBL" id="LAZR01003096">
    <property type="protein sequence ID" value="KKN22047.1"/>
    <property type="molecule type" value="Genomic_DNA"/>
</dbReference>
<sequence>MRETIHYKVDGHLKIIDDLGQVLVDKHNAVHPQNMARVISRSLSNENNFFIHAMAFGNGGTIVDAAFTITYRTPNDGQLPDTAAWESRLYNETYREIVDDSNINIGEGEGSDSSGDPPSVEHVSGPGVRSTEIGLTSEVEIEVVLNPGEPSSQFLTDDQSPAEATESDFTFDEIGLYTTGLPNVATSGFQDVNVGDKLDVDDTGLAPSTLFDFEITVDGGSTQSITITTPVSGSGSGGEILYSDIIPL</sequence>
<feature type="non-terminal residue" evidence="2">
    <location>
        <position position="248"/>
    </location>
</feature>
<name>A0A0F9PC00_9ZZZZ</name>
<feature type="region of interest" description="Disordered" evidence="1">
    <location>
        <begin position="100"/>
        <end position="130"/>
    </location>
</feature>
<comment type="caution">
    <text evidence="2">The sequence shown here is derived from an EMBL/GenBank/DDBJ whole genome shotgun (WGS) entry which is preliminary data.</text>
</comment>
<accession>A0A0F9PC00</accession>
<protein>
    <submittedName>
        <fullName evidence="2">Uncharacterized protein</fullName>
    </submittedName>
</protein>
<reference evidence="2" key="1">
    <citation type="journal article" date="2015" name="Nature">
        <title>Complex archaea that bridge the gap between prokaryotes and eukaryotes.</title>
        <authorList>
            <person name="Spang A."/>
            <person name="Saw J.H."/>
            <person name="Jorgensen S.L."/>
            <person name="Zaremba-Niedzwiedzka K."/>
            <person name="Martijn J."/>
            <person name="Lind A.E."/>
            <person name="van Eijk R."/>
            <person name="Schleper C."/>
            <person name="Guy L."/>
            <person name="Ettema T.J."/>
        </authorList>
    </citation>
    <scope>NUCLEOTIDE SEQUENCE</scope>
</reference>
<dbReference type="AlphaFoldDB" id="A0A0F9PC00"/>
<evidence type="ECO:0000256" key="1">
    <source>
        <dbReference type="SAM" id="MobiDB-lite"/>
    </source>
</evidence>
<evidence type="ECO:0000313" key="2">
    <source>
        <dbReference type="EMBL" id="KKN22047.1"/>
    </source>
</evidence>